<dbReference type="Proteomes" id="UP000054821">
    <property type="component" value="Unassembled WGS sequence"/>
</dbReference>
<evidence type="ECO:0000256" key="1">
    <source>
        <dbReference type="SAM" id="MobiDB-lite"/>
    </source>
</evidence>
<evidence type="ECO:0000313" key="3">
    <source>
        <dbReference type="Proteomes" id="UP000054821"/>
    </source>
</evidence>
<dbReference type="EMBL" id="JPDN02000004">
    <property type="protein sequence ID" value="PON29373.1"/>
    <property type="molecule type" value="Genomic_DNA"/>
</dbReference>
<dbReference type="RefSeq" id="XP_024406413.1">
    <property type="nucleotide sequence ID" value="XM_024548802.1"/>
</dbReference>
<keyword evidence="3" id="KW-1185">Reference proteome</keyword>
<feature type="region of interest" description="Disordered" evidence="1">
    <location>
        <begin position="1"/>
        <end position="25"/>
    </location>
</feature>
<feature type="compositionally biased region" description="Basic and acidic residues" evidence="1">
    <location>
        <begin position="1"/>
        <end position="10"/>
    </location>
</feature>
<organism evidence="2 3">
    <name type="scientific">Trichoderma gamsii</name>
    <dbReference type="NCBI Taxonomy" id="398673"/>
    <lineage>
        <taxon>Eukaryota</taxon>
        <taxon>Fungi</taxon>
        <taxon>Dikarya</taxon>
        <taxon>Ascomycota</taxon>
        <taxon>Pezizomycotina</taxon>
        <taxon>Sordariomycetes</taxon>
        <taxon>Hypocreomycetidae</taxon>
        <taxon>Hypocreales</taxon>
        <taxon>Hypocreaceae</taxon>
        <taxon>Trichoderma</taxon>
    </lineage>
</organism>
<sequence>MCPLQRRIDFHPTPPVSGPNLHPSNISLPLPDFTSRPAVAIVDALDRFDRCSSSPPPSIAARARPAVRAVAISPDAAAASCPFVASRQLQRLGASSF</sequence>
<accession>A0A2P4ZYM6</accession>
<comment type="caution">
    <text evidence="2">The sequence shown here is derived from an EMBL/GenBank/DDBJ whole genome shotgun (WGS) entry which is preliminary data.</text>
</comment>
<name>A0A2P4ZYM6_9HYPO</name>
<dbReference type="GeneID" id="29989505"/>
<dbReference type="AlphaFoldDB" id="A0A2P4ZYM6"/>
<evidence type="ECO:0000313" key="2">
    <source>
        <dbReference type="EMBL" id="PON29373.1"/>
    </source>
</evidence>
<reference evidence="2 3" key="1">
    <citation type="journal article" date="2016" name="Genome Announc.">
        <title>Draft Whole-Genome Sequence of Trichoderma gamsii T6085, a Promising Biocontrol Agent of Fusarium Head Blight on Wheat.</title>
        <authorList>
            <person name="Baroncelli R."/>
            <person name="Zapparata A."/>
            <person name="Piaggeschi G."/>
            <person name="Sarrocco S."/>
            <person name="Vannacci G."/>
        </authorList>
    </citation>
    <scope>NUCLEOTIDE SEQUENCE [LARGE SCALE GENOMIC DNA]</scope>
    <source>
        <strain evidence="2 3">T6085</strain>
    </source>
</reference>
<protein>
    <submittedName>
        <fullName evidence="2">Uncharacterized protein</fullName>
    </submittedName>
</protein>
<proteinExistence type="predicted"/>
<gene>
    <name evidence="2" type="ORF">TGAM01_v201622</name>
</gene>